<feature type="region of interest" description="Disordered" evidence="1">
    <location>
        <begin position="55"/>
        <end position="180"/>
    </location>
</feature>
<protein>
    <submittedName>
        <fullName evidence="2">Uncharacterized protein</fullName>
    </submittedName>
</protein>
<feature type="compositionally biased region" description="Acidic residues" evidence="1">
    <location>
        <begin position="351"/>
        <end position="369"/>
    </location>
</feature>
<dbReference type="GeneID" id="5123892"/>
<evidence type="ECO:0000313" key="2">
    <source>
        <dbReference type="EMBL" id="EDK41771.2"/>
    </source>
</evidence>
<organism evidence="2 3">
    <name type="scientific">Meyerozyma guilliermondii (strain ATCC 6260 / CBS 566 / DSM 6381 / JCM 1539 / NBRC 10279 / NRRL Y-324)</name>
    <name type="common">Yeast</name>
    <name type="synonym">Candida guilliermondii</name>
    <dbReference type="NCBI Taxonomy" id="294746"/>
    <lineage>
        <taxon>Eukaryota</taxon>
        <taxon>Fungi</taxon>
        <taxon>Dikarya</taxon>
        <taxon>Ascomycota</taxon>
        <taxon>Saccharomycotina</taxon>
        <taxon>Pichiomycetes</taxon>
        <taxon>Debaryomycetaceae</taxon>
        <taxon>Meyerozyma</taxon>
    </lineage>
</organism>
<dbReference type="OrthoDB" id="5562641at2759"/>
<feature type="compositionally biased region" description="Basic and acidic residues" evidence="1">
    <location>
        <begin position="258"/>
        <end position="271"/>
    </location>
</feature>
<keyword evidence="3" id="KW-1185">Reference proteome</keyword>
<dbReference type="KEGG" id="pgu:PGUG_05869"/>
<feature type="compositionally biased region" description="Acidic residues" evidence="1">
    <location>
        <begin position="314"/>
        <end position="324"/>
    </location>
</feature>
<feature type="compositionally biased region" description="Basic residues" evidence="1">
    <location>
        <begin position="108"/>
        <end position="122"/>
    </location>
</feature>
<dbReference type="AlphaFoldDB" id="A5DRG8"/>
<feature type="compositionally biased region" description="Acidic residues" evidence="1">
    <location>
        <begin position="401"/>
        <end position="415"/>
    </location>
</feature>
<dbReference type="VEuPathDB" id="FungiDB:PGUG_05869"/>
<feature type="compositionally biased region" description="Low complexity" evidence="1">
    <location>
        <begin position="70"/>
        <end position="84"/>
    </location>
</feature>
<dbReference type="EMBL" id="CH408162">
    <property type="protein sequence ID" value="EDK41771.2"/>
    <property type="molecule type" value="Genomic_DNA"/>
</dbReference>
<feature type="compositionally biased region" description="Polar residues" evidence="1">
    <location>
        <begin position="289"/>
        <end position="303"/>
    </location>
</feature>
<accession>A5DRG8</accession>
<dbReference type="Proteomes" id="UP000001997">
    <property type="component" value="Unassembled WGS sequence"/>
</dbReference>
<evidence type="ECO:0000256" key="1">
    <source>
        <dbReference type="SAM" id="MobiDB-lite"/>
    </source>
</evidence>
<reference evidence="2 3" key="1">
    <citation type="journal article" date="2009" name="Nature">
        <title>Evolution of pathogenicity and sexual reproduction in eight Candida genomes.</title>
        <authorList>
            <person name="Butler G."/>
            <person name="Rasmussen M.D."/>
            <person name="Lin M.F."/>
            <person name="Santos M.A."/>
            <person name="Sakthikumar S."/>
            <person name="Munro C.A."/>
            <person name="Rheinbay E."/>
            <person name="Grabherr M."/>
            <person name="Forche A."/>
            <person name="Reedy J.L."/>
            <person name="Agrafioti I."/>
            <person name="Arnaud M.B."/>
            <person name="Bates S."/>
            <person name="Brown A.J."/>
            <person name="Brunke S."/>
            <person name="Costanzo M.C."/>
            <person name="Fitzpatrick D.A."/>
            <person name="de Groot P.W."/>
            <person name="Harris D."/>
            <person name="Hoyer L.L."/>
            <person name="Hube B."/>
            <person name="Klis F.M."/>
            <person name="Kodira C."/>
            <person name="Lennard N."/>
            <person name="Logue M.E."/>
            <person name="Martin R."/>
            <person name="Neiman A.M."/>
            <person name="Nikolaou E."/>
            <person name="Quail M.A."/>
            <person name="Quinn J."/>
            <person name="Santos M.C."/>
            <person name="Schmitzberger F.F."/>
            <person name="Sherlock G."/>
            <person name="Shah P."/>
            <person name="Silverstein K.A."/>
            <person name="Skrzypek M.S."/>
            <person name="Soll D."/>
            <person name="Staggs R."/>
            <person name="Stansfield I."/>
            <person name="Stumpf M.P."/>
            <person name="Sudbery P.E."/>
            <person name="Srikantha T."/>
            <person name="Zeng Q."/>
            <person name="Berman J."/>
            <person name="Berriman M."/>
            <person name="Heitman J."/>
            <person name="Gow N.A."/>
            <person name="Lorenz M.C."/>
            <person name="Birren B.W."/>
            <person name="Kellis M."/>
            <person name="Cuomo C.A."/>
        </authorList>
    </citation>
    <scope>NUCLEOTIDE SEQUENCE [LARGE SCALE GENOMIC DNA]</scope>
    <source>
        <strain evidence="3">ATCC 6260 / CBS 566 / DSM 6381 / JCM 1539 / NBRC 10279 / NRRL Y-324</strain>
    </source>
</reference>
<dbReference type="InParanoid" id="A5DRG8"/>
<feature type="compositionally biased region" description="Polar residues" evidence="1">
    <location>
        <begin position="162"/>
        <end position="177"/>
    </location>
</feature>
<gene>
    <name evidence="2" type="ORF">PGUG_05869</name>
</gene>
<name>A5DRG8_PICGU</name>
<feature type="compositionally biased region" description="Basic and acidic residues" evidence="1">
    <location>
        <begin position="452"/>
        <end position="467"/>
    </location>
</feature>
<evidence type="ECO:0000313" key="3">
    <source>
        <dbReference type="Proteomes" id="UP000001997"/>
    </source>
</evidence>
<feature type="region of interest" description="Disordered" evidence="1">
    <location>
        <begin position="258"/>
        <end position="497"/>
    </location>
</feature>
<sequence>MSSSSEMTTHLASTQNGVAEPTAHEIAVAEVNAIVHAVKVAVGVPTQMAAENASLVAAKSGSPQSSQVATEGPTPETTPETTPPLCKKAVLPNPQTGAGNARKSEKQRAKRRRQRVKKAKKSARIEAAYSRAPSCEPNTTLDTVREKAPKEKAPKEKAVSKSLETTKVPTQKRQTVSKLAKPEIEVQDQAEEMFDFEVNQKDIPFIDDWEKFVDDEEDTPSTHHSKEGPACEKDIPICLSPKEKTSESFTDLAAVALKEKEVTPSLEREETTSSSPIELPGAPLMEQEVTPTLEQEKSTTTSPIELLGAPWFREDDELSIDSEAEPASTLEQEKSTSTSPIELLGAPWLREDDESRIDSEAEPECEDDAFASLAISLPSTRIDVDSLSLDSLSPEARWKDAEEELSADDEVVEAEDQAKETSASSGGRNNGPGRTDGPNGSDGSDGSDETDGSFHESHNSPDPEPPKKKVRFTFAGLSPFSPREPRKLRRRKKSPSTARLLARGVKMLAHKIKNKVRRFARAVWKLGGEDTEETSDKEPSRLRKWKTILSLLVSK</sequence>
<proteinExistence type="predicted"/>
<dbReference type="HOGENOM" id="CLU_490986_0_0_1"/>
<feature type="compositionally biased region" description="Basic and acidic residues" evidence="1">
    <location>
        <begin position="143"/>
        <end position="159"/>
    </location>
</feature>
<feature type="region of interest" description="Disordered" evidence="1">
    <location>
        <begin position="215"/>
        <end position="235"/>
    </location>
</feature>
<dbReference type="RefSeq" id="XP_001482106.2">
    <property type="nucleotide sequence ID" value="XM_001482056.1"/>
</dbReference>
<feature type="compositionally biased region" description="Basic and acidic residues" evidence="1">
    <location>
        <begin position="220"/>
        <end position="235"/>
    </location>
</feature>